<evidence type="ECO:0000313" key="2">
    <source>
        <dbReference type="EMBL" id="ORY84721.1"/>
    </source>
</evidence>
<dbReference type="AlphaFoldDB" id="A0A1Y2FL44"/>
<accession>A0A1Y2FL44</accession>
<dbReference type="InParanoid" id="A0A1Y2FL44"/>
<dbReference type="Proteomes" id="UP000193467">
    <property type="component" value="Unassembled WGS sequence"/>
</dbReference>
<feature type="signal peptide" evidence="1">
    <location>
        <begin position="1"/>
        <end position="18"/>
    </location>
</feature>
<protein>
    <submittedName>
        <fullName evidence="2">Uncharacterized protein</fullName>
    </submittedName>
</protein>
<keyword evidence="1" id="KW-0732">Signal</keyword>
<keyword evidence="3" id="KW-1185">Reference proteome</keyword>
<reference evidence="2 3" key="1">
    <citation type="submission" date="2016-07" db="EMBL/GenBank/DDBJ databases">
        <title>Pervasive Adenine N6-methylation of Active Genes in Fungi.</title>
        <authorList>
            <consortium name="DOE Joint Genome Institute"/>
            <person name="Mondo S.J."/>
            <person name="Dannebaum R.O."/>
            <person name="Kuo R.C."/>
            <person name="Labutti K."/>
            <person name="Haridas S."/>
            <person name="Kuo A."/>
            <person name="Salamov A."/>
            <person name="Ahrendt S.R."/>
            <person name="Lipzen A."/>
            <person name="Sullivan W."/>
            <person name="Andreopoulos W.B."/>
            <person name="Clum A."/>
            <person name="Lindquist E."/>
            <person name="Daum C."/>
            <person name="Ramamoorthy G.K."/>
            <person name="Gryganskyi A."/>
            <person name="Culley D."/>
            <person name="Magnuson J.K."/>
            <person name="James T.Y."/>
            <person name="O'Malley M.A."/>
            <person name="Stajich J.E."/>
            <person name="Spatafora J.W."/>
            <person name="Visel A."/>
            <person name="Grigoriev I.V."/>
        </authorList>
    </citation>
    <scope>NUCLEOTIDE SEQUENCE [LARGE SCALE GENOMIC DNA]</scope>
    <source>
        <strain evidence="2 3">62-1032</strain>
    </source>
</reference>
<name>A0A1Y2FL44_9BASI</name>
<gene>
    <name evidence="2" type="ORF">BCR35DRAFT_340028</name>
</gene>
<proteinExistence type="predicted"/>
<comment type="caution">
    <text evidence="2">The sequence shown here is derived from an EMBL/GenBank/DDBJ whole genome shotgun (WGS) entry which is preliminary data.</text>
</comment>
<evidence type="ECO:0000313" key="3">
    <source>
        <dbReference type="Proteomes" id="UP000193467"/>
    </source>
</evidence>
<organism evidence="2 3">
    <name type="scientific">Leucosporidium creatinivorum</name>
    <dbReference type="NCBI Taxonomy" id="106004"/>
    <lineage>
        <taxon>Eukaryota</taxon>
        <taxon>Fungi</taxon>
        <taxon>Dikarya</taxon>
        <taxon>Basidiomycota</taxon>
        <taxon>Pucciniomycotina</taxon>
        <taxon>Microbotryomycetes</taxon>
        <taxon>Leucosporidiales</taxon>
        <taxon>Leucosporidium</taxon>
    </lineage>
</organism>
<dbReference type="EMBL" id="MCGR01000017">
    <property type="protein sequence ID" value="ORY84721.1"/>
    <property type="molecule type" value="Genomic_DNA"/>
</dbReference>
<feature type="chain" id="PRO_5012463422" evidence="1">
    <location>
        <begin position="19"/>
        <end position="495"/>
    </location>
</feature>
<sequence>MLGPTLLLLALLTPLTSAGLSPENVLPGKVLSFQYLTQAHCDLEYGASNGFRVAVLGDSSSSSRFCGCVKEAESAAAVCPYGNGPASLQAYCLQTIQGTLGGQPDSLPTKASCDLCLRSAGSPGVRSVPCQDSRLFGKVISSGACATGRLLYQNAEGQCRCELAGQAPSSSKKCPLPKAGGYATCRDSVEYFYQGTSSGTWVTGEQYRGPTMKCEMRCNSGLHLSPSEKPVTCCKALPSASRFAPSGNGAQQSHLVMRAPPPVLSFQYLTQAHCDLEYGASNGFRVAVLGDSSSSSRFCGWVKEAESAAAVCPYGNGPASLQAYCLQTIQGTLGGQPDSLPTKASCDLCLRSAGSPGVRSVPCQDSRLFGKVISSGACATGRSLYQNAEGQCRCELRFSKKCPLPKTGGYATCRDSVEYFYQGTSSGTWVTGEQYRGPTMKCEMRCNSGLHLSPSEKPVTCCKAASSLFLSLRLVVSGYRSNSAGVCAKSTDGKQ</sequence>
<evidence type="ECO:0000256" key="1">
    <source>
        <dbReference type="SAM" id="SignalP"/>
    </source>
</evidence>